<organism evidence="2">
    <name type="scientific">Panicum hallii</name>
    <dbReference type="NCBI Taxonomy" id="206008"/>
    <lineage>
        <taxon>Eukaryota</taxon>
        <taxon>Viridiplantae</taxon>
        <taxon>Streptophyta</taxon>
        <taxon>Embryophyta</taxon>
        <taxon>Tracheophyta</taxon>
        <taxon>Spermatophyta</taxon>
        <taxon>Magnoliopsida</taxon>
        <taxon>Liliopsida</taxon>
        <taxon>Poales</taxon>
        <taxon>Poaceae</taxon>
        <taxon>PACMAD clade</taxon>
        <taxon>Panicoideae</taxon>
        <taxon>Panicodae</taxon>
        <taxon>Paniceae</taxon>
        <taxon>Panicinae</taxon>
        <taxon>Panicum</taxon>
        <taxon>Panicum sect. Panicum</taxon>
    </lineage>
</organism>
<protein>
    <submittedName>
        <fullName evidence="2">Uncharacterized protein</fullName>
    </submittedName>
</protein>
<reference evidence="2" key="1">
    <citation type="submission" date="2018-04" db="EMBL/GenBank/DDBJ databases">
        <title>WGS assembly of Panicum hallii.</title>
        <authorList>
            <person name="Lovell J."/>
            <person name="Jenkins J."/>
            <person name="Lowry D."/>
            <person name="Mamidi S."/>
            <person name="Sreedasyam A."/>
            <person name="Weng X."/>
            <person name="Barry K."/>
            <person name="Bonette J."/>
            <person name="Campitelli B."/>
            <person name="Daum C."/>
            <person name="Gordon S."/>
            <person name="Gould B."/>
            <person name="Lipzen A."/>
            <person name="Macqueen A."/>
            <person name="Palacio-Mejia J."/>
            <person name="Plott C."/>
            <person name="Shakirov E."/>
            <person name="Shu S."/>
            <person name="Yoshinaga Y."/>
            <person name="Zane M."/>
            <person name="Rokhsar D."/>
            <person name="Grimwood J."/>
            <person name="Schmutz J."/>
            <person name="Juenger T."/>
        </authorList>
    </citation>
    <scope>NUCLEOTIDE SEQUENCE [LARGE SCALE GENOMIC DNA]</scope>
    <source>
        <strain evidence="2">FIL2</strain>
    </source>
</reference>
<dbReference type="EMBL" id="CM008046">
    <property type="protein sequence ID" value="PAN07222.1"/>
    <property type="molecule type" value="Genomic_DNA"/>
</dbReference>
<dbReference type="Proteomes" id="UP000243499">
    <property type="component" value="Chromosome 1"/>
</dbReference>
<feature type="compositionally biased region" description="Low complexity" evidence="1">
    <location>
        <begin position="94"/>
        <end position="113"/>
    </location>
</feature>
<evidence type="ECO:0000313" key="2">
    <source>
        <dbReference type="EMBL" id="PAN07222.1"/>
    </source>
</evidence>
<evidence type="ECO:0000256" key="1">
    <source>
        <dbReference type="SAM" id="MobiDB-lite"/>
    </source>
</evidence>
<dbReference type="Gramene" id="PAN07222">
    <property type="protein sequence ID" value="PAN07222"/>
    <property type="gene ID" value="PAHAL_1G319500"/>
</dbReference>
<dbReference type="AlphaFoldDB" id="A0A2S3GRM5"/>
<feature type="compositionally biased region" description="Polar residues" evidence="1">
    <location>
        <begin position="74"/>
        <end position="86"/>
    </location>
</feature>
<accession>A0A2S3GRM5</accession>
<feature type="region of interest" description="Disordered" evidence="1">
    <location>
        <begin position="58"/>
        <end position="113"/>
    </location>
</feature>
<proteinExistence type="predicted"/>
<gene>
    <name evidence="2" type="ORF">PAHAL_1G319500</name>
</gene>
<name>A0A2S3GRM5_9POAL</name>
<sequence>MNHNLKLRTCMSLSSIQLRQIKNLNHSFQLLSLTLNTGTTDLRHLPAALIRQTIAQWAAPKSGREPERNKLRTRNQSGTSISNNPIIQRHEQLLPKTPLNPLTTSTLLISKKR</sequence>